<gene>
    <name evidence="3" type="ORF">SAMN04515671_1280</name>
</gene>
<evidence type="ECO:0000256" key="1">
    <source>
        <dbReference type="SAM" id="Phobius"/>
    </source>
</evidence>
<feature type="domain" description="VanZ-like" evidence="2">
    <location>
        <begin position="49"/>
        <end position="163"/>
    </location>
</feature>
<dbReference type="PANTHER" id="PTHR36834">
    <property type="entry name" value="MEMBRANE PROTEIN-RELATED"/>
    <property type="match status" value="1"/>
</dbReference>
<evidence type="ECO:0000259" key="2">
    <source>
        <dbReference type="Pfam" id="PF04892"/>
    </source>
</evidence>
<keyword evidence="1" id="KW-1133">Transmembrane helix</keyword>
<dbReference type="OrthoDB" id="3787741at2"/>
<keyword evidence="1" id="KW-0812">Transmembrane</keyword>
<dbReference type="Pfam" id="PF04892">
    <property type="entry name" value="VanZ"/>
    <property type="match status" value="1"/>
</dbReference>
<organism evidence="3 4">
    <name type="scientific">Nakamurella panacisegetis</name>
    <dbReference type="NCBI Taxonomy" id="1090615"/>
    <lineage>
        <taxon>Bacteria</taxon>
        <taxon>Bacillati</taxon>
        <taxon>Actinomycetota</taxon>
        <taxon>Actinomycetes</taxon>
        <taxon>Nakamurellales</taxon>
        <taxon>Nakamurellaceae</taxon>
        <taxon>Nakamurella</taxon>
    </lineage>
</organism>
<protein>
    <submittedName>
        <fullName evidence="3">VanZ like family protein</fullName>
    </submittedName>
</protein>
<feature type="transmembrane region" description="Helical" evidence="1">
    <location>
        <begin position="42"/>
        <end position="63"/>
    </location>
</feature>
<evidence type="ECO:0000313" key="3">
    <source>
        <dbReference type="EMBL" id="SDO54473.1"/>
    </source>
</evidence>
<reference evidence="3 4" key="1">
    <citation type="submission" date="2016-10" db="EMBL/GenBank/DDBJ databases">
        <authorList>
            <person name="de Groot N.N."/>
        </authorList>
    </citation>
    <scope>NUCLEOTIDE SEQUENCE [LARGE SCALE GENOMIC DNA]</scope>
    <source>
        <strain evidence="4">P4-7,KCTC 19426,CECT 7604</strain>
    </source>
</reference>
<dbReference type="STRING" id="1090615.SAMN04515671_1280"/>
<dbReference type="InterPro" id="IPR006976">
    <property type="entry name" value="VanZ-like"/>
</dbReference>
<feature type="transmembrane region" description="Helical" evidence="1">
    <location>
        <begin position="83"/>
        <end position="104"/>
    </location>
</feature>
<dbReference type="InterPro" id="IPR053150">
    <property type="entry name" value="Teicoplanin_resist-assoc"/>
</dbReference>
<proteinExistence type="predicted"/>
<keyword evidence="4" id="KW-1185">Reference proteome</keyword>
<dbReference type="AlphaFoldDB" id="A0A1H0KF94"/>
<feature type="transmembrane region" description="Helical" evidence="1">
    <location>
        <begin position="116"/>
        <end position="136"/>
    </location>
</feature>
<evidence type="ECO:0000313" key="4">
    <source>
        <dbReference type="Proteomes" id="UP000198741"/>
    </source>
</evidence>
<dbReference type="Proteomes" id="UP000198741">
    <property type="component" value="Chromosome I"/>
</dbReference>
<dbReference type="EMBL" id="LT629710">
    <property type="protein sequence ID" value="SDO54473.1"/>
    <property type="molecule type" value="Genomic_DNA"/>
</dbReference>
<feature type="transmembrane region" description="Helical" evidence="1">
    <location>
        <begin position="12"/>
        <end position="30"/>
    </location>
</feature>
<dbReference type="PANTHER" id="PTHR36834:SF1">
    <property type="entry name" value="INTEGRAL MEMBRANE PROTEIN"/>
    <property type="match status" value="1"/>
</dbReference>
<dbReference type="RefSeq" id="WP_090475186.1">
    <property type="nucleotide sequence ID" value="NZ_LT629710.1"/>
</dbReference>
<accession>A0A1H0KF94</accession>
<sequence length="185" mass="19867">MRDLWNLFGTELLIVTIPALLAVAVGATRLRRTGRIHNMRVVARVLIVVISLAAAAMLFSPVATTTHARFLDLHLLATLRHSFASPILFAQMIGNLLLLCWLGFLLPIAFVRVRPWMAAVACLVTSAAIETVQYVIAVGRVTSISDLFFNTIGGTAGAVLAQLVGRRLLTPPVAAPVAAYGNVRS</sequence>
<name>A0A1H0KF94_9ACTN</name>
<keyword evidence="1" id="KW-0472">Membrane</keyword>